<name>X0W948_9ZZZZ</name>
<gene>
    <name evidence="1" type="ORF">S01H1_60505</name>
</gene>
<sequence length="44" mass="4822">MVYFKVAFNHLLSKIVIANEVKQSKDEIATSLSRLPSVGQGSSQ</sequence>
<proteinExistence type="predicted"/>
<dbReference type="AlphaFoldDB" id="X0W948"/>
<protein>
    <submittedName>
        <fullName evidence="1">Uncharacterized protein</fullName>
    </submittedName>
</protein>
<reference evidence="1" key="1">
    <citation type="journal article" date="2014" name="Front. Microbiol.">
        <title>High frequency of phylogenetically diverse reductive dehalogenase-homologous genes in deep subseafloor sedimentary metagenomes.</title>
        <authorList>
            <person name="Kawai M."/>
            <person name="Futagami T."/>
            <person name="Toyoda A."/>
            <person name="Takaki Y."/>
            <person name="Nishi S."/>
            <person name="Hori S."/>
            <person name="Arai W."/>
            <person name="Tsubouchi T."/>
            <person name="Morono Y."/>
            <person name="Uchiyama I."/>
            <person name="Ito T."/>
            <person name="Fujiyama A."/>
            <person name="Inagaki F."/>
            <person name="Takami H."/>
        </authorList>
    </citation>
    <scope>NUCLEOTIDE SEQUENCE</scope>
    <source>
        <strain evidence="1">Expedition CK06-06</strain>
    </source>
</reference>
<accession>X0W948</accession>
<comment type="caution">
    <text evidence="1">The sequence shown here is derived from an EMBL/GenBank/DDBJ whole genome shotgun (WGS) entry which is preliminary data.</text>
</comment>
<evidence type="ECO:0000313" key="1">
    <source>
        <dbReference type="EMBL" id="GAG21123.1"/>
    </source>
</evidence>
<organism evidence="1">
    <name type="scientific">marine sediment metagenome</name>
    <dbReference type="NCBI Taxonomy" id="412755"/>
    <lineage>
        <taxon>unclassified sequences</taxon>
        <taxon>metagenomes</taxon>
        <taxon>ecological metagenomes</taxon>
    </lineage>
</organism>
<dbReference type="EMBL" id="BARS01039628">
    <property type="protein sequence ID" value="GAG21123.1"/>
    <property type="molecule type" value="Genomic_DNA"/>
</dbReference>